<dbReference type="PANTHER" id="PTHR11122">
    <property type="entry name" value="APOSPORY-ASSOCIATED PROTEIN C-RELATED"/>
    <property type="match status" value="1"/>
</dbReference>
<dbReference type="GO" id="GO:0005975">
    <property type="term" value="P:carbohydrate metabolic process"/>
    <property type="evidence" value="ECO:0007669"/>
    <property type="project" value="InterPro"/>
</dbReference>
<proteinExistence type="inferred from homology"/>
<dbReference type="InterPro" id="IPR011013">
    <property type="entry name" value="Gal_mutarotase_sf_dom"/>
</dbReference>
<dbReference type="KEGG" id="mmt:Metme_4466"/>
<dbReference type="Proteomes" id="UP000008888">
    <property type="component" value="Chromosome"/>
</dbReference>
<dbReference type="Pfam" id="PF01263">
    <property type="entry name" value="Aldose_epim"/>
    <property type="match status" value="1"/>
</dbReference>
<evidence type="ECO:0000313" key="7">
    <source>
        <dbReference type="Proteomes" id="UP000008888"/>
    </source>
</evidence>
<dbReference type="HOGENOM" id="CLU_048345_4_0_6"/>
<comment type="similarity">
    <text evidence="2 4">Belongs to the glucose-6-phosphate 1-epimerase family.</text>
</comment>
<dbReference type="InterPro" id="IPR014718">
    <property type="entry name" value="GH-type_carb-bd"/>
</dbReference>
<evidence type="ECO:0000313" key="6">
    <source>
        <dbReference type="EMBL" id="AEG02809.1"/>
    </source>
</evidence>
<dbReference type="eggNOG" id="COG0676">
    <property type="taxonomic scope" value="Bacteria"/>
</dbReference>
<dbReference type="AlphaFoldDB" id="G0A4R8"/>
<dbReference type="GO" id="GO:0047938">
    <property type="term" value="F:glucose-6-phosphate 1-epimerase activity"/>
    <property type="evidence" value="ECO:0007669"/>
    <property type="project" value="UniProtKB-UniRule"/>
</dbReference>
<comment type="catalytic activity">
    <reaction evidence="1">
        <text>alpha-D-glucose 6-phosphate = beta-D-glucose 6-phosphate</text>
        <dbReference type="Rhea" id="RHEA:16249"/>
        <dbReference type="ChEBI" id="CHEBI:58225"/>
        <dbReference type="ChEBI" id="CHEBI:58247"/>
        <dbReference type="EC" id="5.1.3.15"/>
    </reaction>
</comment>
<reference evidence="7" key="3">
    <citation type="submission" date="2011-05" db="EMBL/GenBank/DDBJ databases">
        <title>Complete sequence of Methylomonas methanica MC09.</title>
        <authorList>
            <consortium name="US DOE Joint Genome Institute"/>
            <person name="Lucas S."/>
            <person name="Han J."/>
            <person name="Lapidus A."/>
            <person name="Cheng J.-F."/>
            <person name="Goodwin L."/>
            <person name="Pitluck S."/>
            <person name="Peters L."/>
            <person name="Mikhailova N."/>
            <person name="Teshima H."/>
            <person name="Han C."/>
            <person name="Tapia R."/>
            <person name="Land M."/>
            <person name="Hauser L."/>
            <person name="Kyrpides N."/>
            <person name="Ivanova N."/>
            <person name="Pagani I."/>
            <person name="Stein L."/>
            <person name="Woyke T."/>
        </authorList>
    </citation>
    <scope>NUCLEOTIDE SEQUENCE [LARGE SCALE GENOMIC DNA]</scope>
    <source>
        <strain evidence="7">MC09</strain>
    </source>
</reference>
<evidence type="ECO:0000256" key="5">
    <source>
        <dbReference type="PIRSR" id="PIRSR016020-1"/>
    </source>
</evidence>
<keyword evidence="3 4" id="KW-0413">Isomerase</keyword>
<feature type="active site" evidence="5">
    <location>
        <position position="273"/>
    </location>
</feature>
<dbReference type="SUPFAM" id="SSF74650">
    <property type="entry name" value="Galactose mutarotase-like"/>
    <property type="match status" value="1"/>
</dbReference>
<dbReference type="GO" id="GO:0030246">
    <property type="term" value="F:carbohydrate binding"/>
    <property type="evidence" value="ECO:0007669"/>
    <property type="project" value="UniProtKB-UniRule"/>
</dbReference>
<dbReference type="PIRSF" id="PIRSF016020">
    <property type="entry name" value="PHexose_mutarotase"/>
    <property type="match status" value="1"/>
</dbReference>
<gene>
    <name evidence="6" type="ordered locus">Metme_4466</name>
</gene>
<dbReference type="EC" id="5.1.3.15" evidence="4"/>
<evidence type="ECO:0000256" key="1">
    <source>
        <dbReference type="ARBA" id="ARBA00001096"/>
    </source>
</evidence>
<dbReference type="InterPro" id="IPR025532">
    <property type="entry name" value="G6P_1-epimerase"/>
</dbReference>
<dbReference type="PANTHER" id="PTHR11122:SF13">
    <property type="entry name" value="GLUCOSE-6-PHOSPHATE 1-EPIMERASE"/>
    <property type="match status" value="1"/>
</dbReference>
<dbReference type="EMBL" id="CP002738">
    <property type="protein sequence ID" value="AEG02809.1"/>
    <property type="molecule type" value="Genomic_DNA"/>
</dbReference>
<evidence type="ECO:0000256" key="4">
    <source>
        <dbReference type="PIRNR" id="PIRNR016020"/>
    </source>
</evidence>
<dbReference type="Gene3D" id="2.70.98.10">
    <property type="match status" value="1"/>
</dbReference>
<reference key="2">
    <citation type="submission" date="2011-05" db="EMBL/GenBank/DDBJ databases">
        <title>Complete genome sequence of the aerobic marine methanotroph Methylomonas methanica MC09.</title>
        <authorList>
            <person name="Boden R."/>
            <person name="Cunliffe M."/>
            <person name="Scanlan J."/>
            <person name="Moussard H."/>
            <person name="Kits K.D."/>
            <person name="Klotz M."/>
            <person name="Jetten M."/>
            <person name="Vuilleumier S."/>
            <person name="Han J."/>
            <person name="Peters L."/>
            <person name="Mikhailova N."/>
            <person name="Teshima H."/>
            <person name="Tapia R."/>
            <person name="Kyrpides N."/>
            <person name="Ivanova N."/>
            <person name="Pagani I."/>
            <person name="Cheng J.-F."/>
            <person name="Goodwin L."/>
            <person name="Han C."/>
            <person name="Hauser L."/>
            <person name="Land M."/>
            <person name="Lapidus A."/>
            <person name="Lucas S."/>
            <person name="Pitluck S."/>
            <person name="Woyke T."/>
            <person name="Stein L.Y."/>
            <person name="Murrell C."/>
        </authorList>
    </citation>
    <scope>NUCLEOTIDE SEQUENCE</scope>
    <source>
        <strain>MC09</strain>
    </source>
</reference>
<sequence>MDFQQLNSDFGIPRQLEIIPGPGGMPMIKVDNGSARALISLYGGQVLSFQPLEQAEDVLFLSGQSAYTEGKAIRGGIPVCWPWFGPDPKGLQRPNHGFVRNHFWQLTKTEAVSDSETTVSLRFTDRFKQENTWRKPFLLMLDISIGPILRLKLTTCNTGNEPFSITQVFHSYFRVGDIKRVQVLGLEDCDYFDKLDQGIQKTQKGIVTVAREVDRVYVEAYKNLVIVDPVLKRRIHINSPNTSTAVVWNPWLKTSKKMSDLADTDYQRFICVEAGNVAFDLIQVQPGSQFSLQANYSLLPD</sequence>
<accession>G0A4R8</accession>
<protein>
    <recommendedName>
        <fullName evidence="4">Putative glucose-6-phosphate 1-epimerase</fullName>
        <ecNumber evidence="4">5.1.3.15</ecNumber>
    </recommendedName>
</protein>
<evidence type="ECO:0000256" key="3">
    <source>
        <dbReference type="ARBA" id="ARBA00023235"/>
    </source>
</evidence>
<dbReference type="InterPro" id="IPR008183">
    <property type="entry name" value="Aldose_1/G6P_1-epimerase"/>
</dbReference>
<keyword evidence="7" id="KW-1185">Reference proteome</keyword>
<feature type="active site" evidence="5">
    <location>
        <position position="170"/>
    </location>
</feature>
<name>G0A4R8_METMM</name>
<organism evidence="6 7">
    <name type="scientific">Methylomonas methanica (strain DSM 25384 / MC09)</name>
    <dbReference type="NCBI Taxonomy" id="857087"/>
    <lineage>
        <taxon>Bacteria</taxon>
        <taxon>Pseudomonadati</taxon>
        <taxon>Pseudomonadota</taxon>
        <taxon>Gammaproteobacteria</taxon>
        <taxon>Methylococcales</taxon>
        <taxon>Methylococcaceae</taxon>
        <taxon>Methylomonas</taxon>
    </lineage>
</organism>
<dbReference type="STRING" id="857087.Metme_4466"/>
<evidence type="ECO:0000256" key="2">
    <source>
        <dbReference type="ARBA" id="ARBA00005866"/>
    </source>
</evidence>
<reference evidence="6 7" key="1">
    <citation type="journal article" date="2011" name="J. Bacteriol.">
        <title>Complete Genome Sequence of the Aerobic Marine Methanotroph Methylomonas methanica MC09.</title>
        <authorList>
            <person name="Boden R."/>
            <person name="Cunliffe M."/>
            <person name="Scanlan J."/>
            <person name="Moussard H."/>
            <person name="Kits K.D."/>
            <person name="Klotz M.G."/>
            <person name="Jetten M.S."/>
            <person name="Vuilleumier S."/>
            <person name="Han J."/>
            <person name="Peters L."/>
            <person name="Mikhailova N."/>
            <person name="Teshima H."/>
            <person name="Tapia R."/>
            <person name="Kyrpides N."/>
            <person name="Ivanova N."/>
            <person name="Pagani I."/>
            <person name="Cheng J.F."/>
            <person name="Goodwin L."/>
            <person name="Han C."/>
            <person name="Hauser L."/>
            <person name="Land M.L."/>
            <person name="Lapidus A."/>
            <person name="Lucas S."/>
            <person name="Pitluck S."/>
            <person name="Woyke T."/>
            <person name="Stein L."/>
            <person name="Murrell J.C."/>
        </authorList>
    </citation>
    <scope>NUCLEOTIDE SEQUENCE [LARGE SCALE GENOMIC DNA]</scope>
    <source>
        <strain evidence="6 7">MC09</strain>
    </source>
</reference>
<dbReference type="CDD" id="cd09020">
    <property type="entry name" value="D-hex-6-P-epi_like"/>
    <property type="match status" value="1"/>
</dbReference>
<dbReference type="OrthoDB" id="9790727at2"/>